<evidence type="ECO:0000256" key="4">
    <source>
        <dbReference type="ARBA" id="ARBA00022679"/>
    </source>
</evidence>
<keyword evidence="6 9" id="KW-0479">Metal-binding</keyword>
<dbReference type="GO" id="GO:0000287">
    <property type="term" value="F:magnesium ion binding"/>
    <property type="evidence" value="ECO:0007669"/>
    <property type="project" value="UniProtKB-UniRule"/>
</dbReference>
<dbReference type="Pfam" id="PF03726">
    <property type="entry name" value="PNPase"/>
    <property type="match status" value="1"/>
</dbReference>
<dbReference type="GO" id="GO:0004654">
    <property type="term" value="F:polyribonucleotide nucleotidyltransferase activity"/>
    <property type="evidence" value="ECO:0007669"/>
    <property type="project" value="UniProtKB-UniRule"/>
</dbReference>
<evidence type="ECO:0000256" key="6">
    <source>
        <dbReference type="ARBA" id="ARBA00022723"/>
    </source>
</evidence>
<dbReference type="Gene3D" id="3.30.230.70">
    <property type="entry name" value="GHMP Kinase, N-terminal domain"/>
    <property type="match status" value="2"/>
</dbReference>
<dbReference type="InterPro" id="IPR036345">
    <property type="entry name" value="ExoRNase_PH_dom2_sf"/>
</dbReference>
<feature type="compositionally biased region" description="Basic and acidic residues" evidence="10">
    <location>
        <begin position="726"/>
        <end position="736"/>
    </location>
</feature>
<evidence type="ECO:0000256" key="7">
    <source>
        <dbReference type="ARBA" id="ARBA00022842"/>
    </source>
</evidence>
<dbReference type="SUPFAM" id="SSF50249">
    <property type="entry name" value="Nucleic acid-binding proteins"/>
    <property type="match status" value="1"/>
</dbReference>
<dbReference type="Pfam" id="PF00575">
    <property type="entry name" value="S1"/>
    <property type="match status" value="1"/>
</dbReference>
<feature type="binding site" evidence="9">
    <location>
        <position position="489"/>
    </location>
    <ligand>
        <name>Mg(2+)</name>
        <dbReference type="ChEBI" id="CHEBI:18420"/>
    </ligand>
</feature>
<reference evidence="12 13" key="1">
    <citation type="journal article" date="2016" name="Nat. Commun.">
        <title>Thousands of microbial genomes shed light on interconnected biogeochemical processes in an aquifer system.</title>
        <authorList>
            <person name="Anantharaman K."/>
            <person name="Brown C.T."/>
            <person name="Hug L.A."/>
            <person name="Sharon I."/>
            <person name="Castelle C.J."/>
            <person name="Probst A.J."/>
            <person name="Thomas B.C."/>
            <person name="Singh A."/>
            <person name="Wilkins M.J."/>
            <person name="Karaoz U."/>
            <person name="Brodie E.L."/>
            <person name="Williams K.H."/>
            <person name="Hubbard S.S."/>
            <person name="Banfield J.F."/>
        </authorList>
    </citation>
    <scope>NUCLEOTIDE SEQUENCE [LARGE SCALE GENOMIC DNA]</scope>
</reference>
<dbReference type="PIRSF" id="PIRSF005499">
    <property type="entry name" value="PNPase"/>
    <property type="match status" value="1"/>
</dbReference>
<dbReference type="InterPro" id="IPR004088">
    <property type="entry name" value="KH_dom_type_1"/>
</dbReference>
<keyword evidence="8 9" id="KW-0694">RNA-binding</keyword>
<dbReference type="STRING" id="1817816.A2Y64_06215"/>
<evidence type="ECO:0000256" key="10">
    <source>
        <dbReference type="SAM" id="MobiDB-lite"/>
    </source>
</evidence>
<dbReference type="InterPro" id="IPR012162">
    <property type="entry name" value="PNPase"/>
</dbReference>
<feature type="binding site" evidence="9">
    <location>
        <position position="495"/>
    </location>
    <ligand>
        <name>Mg(2+)</name>
        <dbReference type="ChEBI" id="CHEBI:18420"/>
    </ligand>
</feature>
<comment type="caution">
    <text evidence="12">The sequence shown here is derived from an EMBL/GenBank/DDBJ whole genome shotgun (WGS) entry which is preliminary data.</text>
</comment>
<dbReference type="InterPro" id="IPR001247">
    <property type="entry name" value="ExoRNase_PH_dom1"/>
</dbReference>
<gene>
    <name evidence="9" type="primary">pnp</name>
    <name evidence="12" type="ORF">A2Y64_06215</name>
</gene>
<keyword evidence="4 9" id="KW-0808">Transferase</keyword>
<dbReference type="PANTHER" id="PTHR11252:SF0">
    <property type="entry name" value="POLYRIBONUCLEOTIDE NUCLEOTIDYLTRANSFERASE 1, MITOCHONDRIAL"/>
    <property type="match status" value="1"/>
</dbReference>
<dbReference type="Gene3D" id="2.40.50.140">
    <property type="entry name" value="Nucleic acid-binding proteins"/>
    <property type="match status" value="1"/>
</dbReference>
<dbReference type="Pfam" id="PF00013">
    <property type="entry name" value="KH_1"/>
    <property type="match status" value="1"/>
</dbReference>
<dbReference type="SUPFAM" id="SSF55666">
    <property type="entry name" value="Ribonuclease PH domain 2-like"/>
    <property type="match status" value="2"/>
</dbReference>
<dbReference type="InterPro" id="IPR015847">
    <property type="entry name" value="ExoRNase_PH_dom2"/>
</dbReference>
<dbReference type="CDD" id="cd04472">
    <property type="entry name" value="S1_PNPase"/>
    <property type="match status" value="1"/>
</dbReference>
<dbReference type="InterPro" id="IPR036456">
    <property type="entry name" value="PNPase_PH_RNA-bd_sf"/>
</dbReference>
<dbReference type="GO" id="GO:0003723">
    <property type="term" value="F:RNA binding"/>
    <property type="evidence" value="ECO:0007669"/>
    <property type="project" value="UniProtKB-UniRule"/>
</dbReference>
<keyword evidence="7 9" id="KW-0460">Magnesium</keyword>
<comment type="similarity">
    <text evidence="2 9">Belongs to the polyribonucleotide nucleotidyltransferase family.</text>
</comment>
<dbReference type="InterPro" id="IPR012340">
    <property type="entry name" value="NA-bd_OB-fold"/>
</dbReference>
<dbReference type="AlphaFoldDB" id="A0A1F5EXF7"/>
<dbReference type="PROSITE" id="PS50084">
    <property type="entry name" value="KH_TYPE_1"/>
    <property type="match status" value="1"/>
</dbReference>
<evidence type="ECO:0000256" key="2">
    <source>
        <dbReference type="ARBA" id="ARBA00007404"/>
    </source>
</evidence>
<dbReference type="CDD" id="cd02393">
    <property type="entry name" value="KH-I_PNPase"/>
    <property type="match status" value="1"/>
</dbReference>
<dbReference type="InterPro" id="IPR020568">
    <property type="entry name" value="Ribosomal_Su5_D2-typ_SF"/>
</dbReference>
<dbReference type="GO" id="GO:0000175">
    <property type="term" value="F:3'-5'-RNA exonuclease activity"/>
    <property type="evidence" value="ECO:0007669"/>
    <property type="project" value="TreeGrafter"/>
</dbReference>
<dbReference type="GO" id="GO:0006396">
    <property type="term" value="P:RNA processing"/>
    <property type="evidence" value="ECO:0007669"/>
    <property type="project" value="InterPro"/>
</dbReference>
<dbReference type="Proteomes" id="UP000177187">
    <property type="component" value="Unassembled WGS sequence"/>
</dbReference>
<dbReference type="HAMAP" id="MF_01595">
    <property type="entry name" value="PNPase"/>
    <property type="match status" value="1"/>
</dbReference>
<comment type="subcellular location">
    <subcellularLocation>
        <location evidence="1 9">Cytoplasm</location>
    </subcellularLocation>
</comment>
<dbReference type="SMART" id="SM00316">
    <property type="entry name" value="S1"/>
    <property type="match status" value="1"/>
</dbReference>
<organism evidence="12 13">
    <name type="scientific">Candidatus Coatesbacteria bacterium RBG_13_66_14</name>
    <dbReference type="NCBI Taxonomy" id="1817816"/>
    <lineage>
        <taxon>Bacteria</taxon>
        <taxon>Candidatus Coatesiibacteriota</taxon>
    </lineage>
</organism>
<dbReference type="NCBIfam" id="NF008805">
    <property type="entry name" value="PRK11824.1"/>
    <property type="match status" value="1"/>
</dbReference>
<comment type="catalytic activity">
    <reaction evidence="9">
        <text>RNA(n+1) + phosphate = RNA(n) + a ribonucleoside 5'-diphosphate</text>
        <dbReference type="Rhea" id="RHEA:22096"/>
        <dbReference type="Rhea" id="RHEA-COMP:14527"/>
        <dbReference type="Rhea" id="RHEA-COMP:17342"/>
        <dbReference type="ChEBI" id="CHEBI:43474"/>
        <dbReference type="ChEBI" id="CHEBI:57930"/>
        <dbReference type="ChEBI" id="CHEBI:140395"/>
        <dbReference type="EC" id="2.7.7.8"/>
    </reaction>
</comment>
<dbReference type="PANTHER" id="PTHR11252">
    <property type="entry name" value="POLYRIBONUCLEOTIDE NUCLEOTIDYLTRANSFERASE"/>
    <property type="match status" value="1"/>
</dbReference>
<evidence type="ECO:0000256" key="3">
    <source>
        <dbReference type="ARBA" id="ARBA00022490"/>
    </source>
</evidence>
<dbReference type="CDD" id="cd11363">
    <property type="entry name" value="RNase_PH_PNPase_1"/>
    <property type="match status" value="1"/>
</dbReference>
<dbReference type="SUPFAM" id="SSF54791">
    <property type="entry name" value="Eukaryotic type KH-domain (KH-domain type I)"/>
    <property type="match status" value="1"/>
</dbReference>
<feature type="domain" description="S1 motif" evidence="11">
    <location>
        <begin position="625"/>
        <end position="693"/>
    </location>
</feature>
<dbReference type="FunFam" id="3.30.1370.10:FF:000001">
    <property type="entry name" value="Polyribonucleotide nucleotidyltransferase"/>
    <property type="match status" value="1"/>
</dbReference>
<dbReference type="FunFam" id="2.40.50.140:FF:000023">
    <property type="entry name" value="Polyribonucleotide nucleotidyltransferase"/>
    <property type="match status" value="1"/>
</dbReference>
<dbReference type="SUPFAM" id="SSF54211">
    <property type="entry name" value="Ribosomal protein S5 domain 2-like"/>
    <property type="match status" value="2"/>
</dbReference>
<dbReference type="Gene3D" id="3.30.1370.10">
    <property type="entry name" value="K Homology domain, type 1"/>
    <property type="match status" value="1"/>
</dbReference>
<dbReference type="InterPro" id="IPR015848">
    <property type="entry name" value="PNPase_PH_RNA-bd_bac/org-type"/>
</dbReference>
<dbReference type="GO" id="GO:0006402">
    <property type="term" value="P:mRNA catabolic process"/>
    <property type="evidence" value="ECO:0007669"/>
    <property type="project" value="UniProtKB-UniRule"/>
</dbReference>
<dbReference type="EMBL" id="MFAF01000133">
    <property type="protein sequence ID" value="OGD72050.1"/>
    <property type="molecule type" value="Genomic_DNA"/>
</dbReference>
<dbReference type="CDD" id="cd11364">
    <property type="entry name" value="RNase_PH_PNPase_2"/>
    <property type="match status" value="1"/>
</dbReference>
<dbReference type="InterPro" id="IPR027408">
    <property type="entry name" value="PNPase/RNase_PH_dom_sf"/>
</dbReference>
<dbReference type="FunFam" id="3.30.230.70:FF:000001">
    <property type="entry name" value="Polyribonucleotide nucleotidyltransferase"/>
    <property type="match status" value="1"/>
</dbReference>
<comment type="cofactor">
    <cofactor evidence="9">
        <name>Mg(2+)</name>
        <dbReference type="ChEBI" id="CHEBI:18420"/>
    </cofactor>
</comment>
<dbReference type="FunFam" id="3.30.230.70:FF:000002">
    <property type="entry name" value="Polyribonucleotide nucleotidyltransferase"/>
    <property type="match status" value="1"/>
</dbReference>
<dbReference type="GO" id="GO:0005829">
    <property type="term" value="C:cytosol"/>
    <property type="evidence" value="ECO:0007669"/>
    <property type="project" value="UniProtKB-ARBA"/>
</dbReference>
<feature type="region of interest" description="Disordered" evidence="10">
    <location>
        <begin position="699"/>
        <end position="736"/>
    </location>
</feature>
<dbReference type="InterPro" id="IPR003029">
    <property type="entry name" value="S1_domain"/>
</dbReference>
<comment type="function">
    <text evidence="9">Involved in mRNA degradation. Catalyzes the phosphorolysis of single-stranded polyribonucleotides processively in the 3'- to 5'-direction.</text>
</comment>
<name>A0A1F5EXF7_9BACT</name>
<dbReference type="EC" id="2.7.7.8" evidence="9"/>
<dbReference type="InterPro" id="IPR004087">
    <property type="entry name" value="KH_dom"/>
</dbReference>
<keyword evidence="3 9" id="KW-0963">Cytoplasm</keyword>
<evidence type="ECO:0000256" key="5">
    <source>
        <dbReference type="ARBA" id="ARBA00022695"/>
    </source>
</evidence>
<evidence type="ECO:0000256" key="9">
    <source>
        <dbReference type="HAMAP-Rule" id="MF_01595"/>
    </source>
</evidence>
<feature type="compositionally biased region" description="Basic and acidic residues" evidence="10">
    <location>
        <begin position="699"/>
        <end position="719"/>
    </location>
</feature>
<proteinExistence type="inferred from homology"/>
<sequence>MILRKEITIGQGTLVLETGRVARQADGAVLASLGDSVVLNTACMDPQPREVDFIPLTVDYRERKSAGGKIPGGFFKREGRPSTSEILVCRMIDRSIRPMLPNLLNRETQIVGTAFSADPDHSTDVVAMNGAFAALALSSVPHDHILGAVRVGRIDGELVFNPSTAELEKSQMNIVVSGSSGALVMVEGEAKEVPEEVLTEALEAAHAEIRKIIALIKEMVAEAGKPKLVLEETALDAEIVTLVRDMVGDKLFRGMTGAADKLARKAAIKEVKDGVLAELEDQWINFEDRTRRIIQAKRIFRELEREVVRGRVVTEGLRVDGRKPDQVRPITIETSFLPRTHGSTLFTRGETQAMVTITLGTVSDEQKIETLTDEYWSRFLLHYNFPPYSVGEVRFLRGPGRREIGHGMLAERALTAVLPNKDDFPYTIRVVSDITESNGSSSMATVCGGSLALMDAGVPIKAAVAGVAMGLIKQGDEYIVLTDILGDEDHVGDMDFKVAGTRTGVTALQMDIKLDGLPTGVLKRALEQARSGRVHILDRMDEVLPVHRAELSPYAPRIQTLDIPTDKIRDLIGPGGKIIRGIIEQTGVSIDVEDDGHVTVASADLDALERAMKIIRGIVTDPEPGQVYTGKVVRLMNFGAFVEILPGKDGLVHISELEWGRVGKVEDVCKVGDEMTVKVTEIDSQGRLNLSRRLLLEKPEGYEERRRDDEKRDSDRGSDRGGSGRGRSDRRPRRDR</sequence>
<evidence type="ECO:0000313" key="13">
    <source>
        <dbReference type="Proteomes" id="UP000177187"/>
    </source>
</evidence>
<dbReference type="SUPFAM" id="SSF46915">
    <property type="entry name" value="Polynucleotide phosphorylase/guanosine pentaphosphate synthase (PNPase/GPSI), domain 3"/>
    <property type="match status" value="1"/>
</dbReference>
<evidence type="ECO:0000256" key="8">
    <source>
        <dbReference type="ARBA" id="ARBA00022884"/>
    </source>
</evidence>
<dbReference type="Pfam" id="PF03725">
    <property type="entry name" value="RNase_PH_C"/>
    <property type="match status" value="1"/>
</dbReference>
<dbReference type="InterPro" id="IPR036612">
    <property type="entry name" value="KH_dom_type_1_sf"/>
</dbReference>
<dbReference type="SMART" id="SM00322">
    <property type="entry name" value="KH"/>
    <property type="match status" value="1"/>
</dbReference>
<evidence type="ECO:0000313" key="12">
    <source>
        <dbReference type="EMBL" id="OGD72050.1"/>
    </source>
</evidence>
<dbReference type="NCBIfam" id="TIGR03591">
    <property type="entry name" value="polynuc_phos"/>
    <property type="match status" value="1"/>
</dbReference>
<accession>A0A1F5EXF7</accession>
<evidence type="ECO:0000259" key="11">
    <source>
        <dbReference type="PROSITE" id="PS50126"/>
    </source>
</evidence>
<protein>
    <recommendedName>
        <fullName evidence="9">Polyribonucleotide nucleotidyltransferase</fullName>
        <ecNumber evidence="9">2.7.7.8</ecNumber>
    </recommendedName>
    <alternativeName>
        <fullName evidence="9">Polynucleotide phosphorylase</fullName>
        <shortName evidence="9">PNPase</shortName>
    </alternativeName>
</protein>
<dbReference type="Pfam" id="PF01138">
    <property type="entry name" value="RNase_PH"/>
    <property type="match status" value="2"/>
</dbReference>
<dbReference type="PROSITE" id="PS50126">
    <property type="entry name" value="S1"/>
    <property type="match status" value="1"/>
</dbReference>
<keyword evidence="5 9" id="KW-0548">Nucleotidyltransferase</keyword>
<evidence type="ECO:0000256" key="1">
    <source>
        <dbReference type="ARBA" id="ARBA00004496"/>
    </source>
</evidence>